<dbReference type="InterPro" id="IPR036388">
    <property type="entry name" value="WH-like_DNA-bd_sf"/>
</dbReference>
<evidence type="ECO:0000256" key="1">
    <source>
        <dbReference type="ARBA" id="ARBA00004496"/>
    </source>
</evidence>
<keyword evidence="9 12" id="KW-0805">Transcription regulation</keyword>
<dbReference type="EMBL" id="FNZM01000006">
    <property type="protein sequence ID" value="SEJ61932.1"/>
    <property type="molecule type" value="Genomic_DNA"/>
</dbReference>
<keyword evidence="12" id="KW-0408">Iron</keyword>
<dbReference type="GO" id="GO:0000976">
    <property type="term" value="F:transcription cis-regulatory region binding"/>
    <property type="evidence" value="ECO:0007669"/>
    <property type="project" value="TreeGrafter"/>
</dbReference>
<dbReference type="PANTHER" id="PTHR33202">
    <property type="entry name" value="ZINC UPTAKE REGULATION PROTEIN"/>
    <property type="match status" value="1"/>
</dbReference>
<evidence type="ECO:0000256" key="10">
    <source>
        <dbReference type="ARBA" id="ARBA00023125"/>
    </source>
</evidence>
<dbReference type="GO" id="GO:0005829">
    <property type="term" value="C:cytosol"/>
    <property type="evidence" value="ECO:0007669"/>
    <property type="project" value="TreeGrafter"/>
</dbReference>
<reference evidence="14 15" key="1">
    <citation type="submission" date="2016-10" db="EMBL/GenBank/DDBJ databases">
        <authorList>
            <person name="Varghese N."/>
            <person name="Submissions S."/>
        </authorList>
    </citation>
    <scope>NUCLEOTIDE SEQUENCE [LARGE SCALE GENOMIC DNA]</scope>
    <source>
        <strain evidence="14 15">LMG 22274</strain>
    </source>
</reference>
<comment type="caution">
    <text evidence="14">The sequence shown here is derived from an EMBL/GenBank/DDBJ whole genome shotgun (WGS) entry which is preliminary data.</text>
</comment>
<dbReference type="GO" id="GO:1900705">
    <property type="term" value="P:negative regulation of siderophore biosynthetic process"/>
    <property type="evidence" value="ECO:0007669"/>
    <property type="project" value="TreeGrafter"/>
</dbReference>
<dbReference type="SUPFAM" id="SSF46785">
    <property type="entry name" value="Winged helix' DNA-binding domain"/>
    <property type="match status" value="1"/>
</dbReference>
<dbReference type="AlphaFoldDB" id="A0AAQ1GF62"/>
<evidence type="ECO:0000256" key="13">
    <source>
        <dbReference type="SAM" id="MobiDB-lite"/>
    </source>
</evidence>
<dbReference type="GO" id="GO:0003700">
    <property type="term" value="F:DNA-binding transcription factor activity"/>
    <property type="evidence" value="ECO:0007669"/>
    <property type="project" value="UniProtKB-UniRule"/>
</dbReference>
<dbReference type="Gene3D" id="1.10.10.10">
    <property type="entry name" value="Winged helix-like DNA-binding domain superfamily/Winged helix DNA-binding domain"/>
    <property type="match status" value="1"/>
</dbReference>
<feature type="region of interest" description="Disordered" evidence="13">
    <location>
        <begin position="1"/>
        <end position="24"/>
    </location>
</feature>
<evidence type="ECO:0000256" key="8">
    <source>
        <dbReference type="ARBA" id="ARBA00022833"/>
    </source>
</evidence>
<proteinExistence type="inferred from homology"/>
<keyword evidence="11 12" id="KW-0804">Transcription</keyword>
<evidence type="ECO:0000313" key="15">
    <source>
        <dbReference type="Proteomes" id="UP000183529"/>
    </source>
</evidence>
<organism evidence="14 15">
    <name type="scientific">Paraburkholderia tropica</name>
    <dbReference type="NCBI Taxonomy" id="92647"/>
    <lineage>
        <taxon>Bacteria</taxon>
        <taxon>Pseudomonadati</taxon>
        <taxon>Pseudomonadota</taxon>
        <taxon>Betaproteobacteria</taxon>
        <taxon>Burkholderiales</taxon>
        <taxon>Burkholderiaceae</taxon>
        <taxon>Paraburkholderia</taxon>
    </lineage>
</organism>
<keyword evidence="8 12" id="KW-0862">Zinc</keyword>
<comment type="similarity">
    <text evidence="2 12">Belongs to the Fur family.</text>
</comment>
<evidence type="ECO:0000256" key="7">
    <source>
        <dbReference type="ARBA" id="ARBA00022723"/>
    </source>
</evidence>
<dbReference type="CDD" id="cd07153">
    <property type="entry name" value="Fur_like"/>
    <property type="match status" value="1"/>
</dbReference>
<dbReference type="RefSeq" id="WP_161495538.1">
    <property type="nucleotide sequence ID" value="NZ_CADFGN010000006.1"/>
</dbReference>
<dbReference type="Pfam" id="PF01475">
    <property type="entry name" value="FUR"/>
    <property type="match status" value="1"/>
</dbReference>
<feature type="compositionally biased region" description="Polar residues" evidence="13">
    <location>
        <begin position="1"/>
        <end position="22"/>
    </location>
</feature>
<keyword evidence="10 12" id="KW-0238">DNA-binding</keyword>
<comment type="subunit">
    <text evidence="3 12">Homodimer.</text>
</comment>
<evidence type="ECO:0000256" key="3">
    <source>
        <dbReference type="ARBA" id="ARBA00011738"/>
    </source>
</evidence>
<evidence type="ECO:0000256" key="12">
    <source>
        <dbReference type="RuleBase" id="RU364037"/>
    </source>
</evidence>
<evidence type="ECO:0000256" key="4">
    <source>
        <dbReference type="ARBA" id="ARBA00020910"/>
    </source>
</evidence>
<name>A0AAQ1GF62_9BURK</name>
<evidence type="ECO:0000256" key="11">
    <source>
        <dbReference type="ARBA" id="ARBA00023163"/>
    </source>
</evidence>
<evidence type="ECO:0000256" key="5">
    <source>
        <dbReference type="ARBA" id="ARBA00022490"/>
    </source>
</evidence>
<evidence type="ECO:0000256" key="2">
    <source>
        <dbReference type="ARBA" id="ARBA00007957"/>
    </source>
</evidence>
<dbReference type="GO" id="GO:0045892">
    <property type="term" value="P:negative regulation of DNA-templated transcription"/>
    <property type="evidence" value="ECO:0007669"/>
    <property type="project" value="TreeGrafter"/>
</dbReference>
<evidence type="ECO:0000256" key="6">
    <source>
        <dbReference type="ARBA" id="ARBA00022491"/>
    </source>
</evidence>
<accession>A0AAQ1GF62</accession>
<comment type="subcellular location">
    <subcellularLocation>
        <location evidence="1 12">Cytoplasm</location>
    </subcellularLocation>
</comment>
<keyword evidence="5 12" id="KW-0963">Cytoplasm</keyword>
<protein>
    <recommendedName>
        <fullName evidence="4 12">Ferric uptake regulation protein</fullName>
    </recommendedName>
</protein>
<evidence type="ECO:0000256" key="9">
    <source>
        <dbReference type="ARBA" id="ARBA00023015"/>
    </source>
</evidence>
<evidence type="ECO:0000313" key="14">
    <source>
        <dbReference type="EMBL" id="SEJ61932.1"/>
    </source>
</evidence>
<dbReference type="PANTHER" id="PTHR33202:SF2">
    <property type="entry name" value="FERRIC UPTAKE REGULATION PROTEIN"/>
    <property type="match status" value="1"/>
</dbReference>
<keyword evidence="6 12" id="KW-0678">Repressor</keyword>
<sequence>MKDTRTQTNTNPQTSSMEQQLRNAGLKPTLPRMDILRAFRADDRAHVTAAELYLEFQRSGNAIGIATVYRVLADLESHGIIKRVQIGNGKARFELANTGRHFHIVDVNGGEIVELADQVLLARLDELVAQEGYRIVDLQLNVYVQPV</sequence>
<dbReference type="GO" id="GO:0008270">
    <property type="term" value="F:zinc ion binding"/>
    <property type="evidence" value="ECO:0007669"/>
    <property type="project" value="TreeGrafter"/>
</dbReference>
<dbReference type="FunFam" id="1.10.10.10:FF:000007">
    <property type="entry name" value="Ferric uptake regulation protein"/>
    <property type="match status" value="1"/>
</dbReference>
<dbReference type="InterPro" id="IPR002481">
    <property type="entry name" value="FUR"/>
</dbReference>
<dbReference type="InterPro" id="IPR036390">
    <property type="entry name" value="WH_DNA-bd_sf"/>
</dbReference>
<dbReference type="Proteomes" id="UP000183529">
    <property type="component" value="Unassembled WGS sequence"/>
</dbReference>
<gene>
    <name evidence="12" type="primary">fur</name>
    <name evidence="14" type="ORF">SAMN05216550_106297</name>
</gene>
<keyword evidence="7 12" id="KW-0479">Metal-binding</keyword>